<dbReference type="RefSeq" id="WP_338412419.1">
    <property type="nucleotide sequence ID" value="NZ_CP093310.2"/>
</dbReference>
<organism evidence="1 2">
    <name type="scientific">Psychrobacter raelei</name>
    <dbReference type="NCBI Taxonomy" id="2565531"/>
    <lineage>
        <taxon>Bacteria</taxon>
        <taxon>Pseudomonadati</taxon>
        <taxon>Pseudomonadota</taxon>
        <taxon>Gammaproteobacteria</taxon>
        <taxon>Moraxellales</taxon>
        <taxon>Moraxellaceae</taxon>
        <taxon>Psychrobacter</taxon>
    </lineage>
</organism>
<dbReference type="KEGG" id="prae:MN210_17640"/>
<evidence type="ECO:0000313" key="1">
    <source>
        <dbReference type="EMBL" id="WXX24385.1"/>
    </source>
</evidence>
<keyword evidence="2" id="KW-1185">Reference proteome</keyword>
<dbReference type="PANTHER" id="PTHR36932">
    <property type="entry name" value="CAPSULAR POLYSACCHARIDE BIOSYNTHESIS PROTEIN"/>
    <property type="match status" value="1"/>
</dbReference>
<evidence type="ECO:0000313" key="2">
    <source>
        <dbReference type="Proteomes" id="UP000829560"/>
    </source>
</evidence>
<dbReference type="SUPFAM" id="SSF56801">
    <property type="entry name" value="Acetyl-CoA synthetase-like"/>
    <property type="match status" value="1"/>
</dbReference>
<dbReference type="GO" id="GO:0016874">
    <property type="term" value="F:ligase activity"/>
    <property type="evidence" value="ECO:0007669"/>
    <property type="project" value="UniProtKB-KW"/>
</dbReference>
<dbReference type="AlphaFoldDB" id="A0AAU6PVG1"/>
<sequence>MSIKEKLFSKTPYFIQNSAIALFNNYQYKMRHGGVYNAFRDYYARAELMNEFELHREIDAKKNEFFNYVEAKSPWYKNYNFNEFQSLPILEKSDVINKLALIQTIDEKDGVISLTGGTTGASMKVVYTKSDMQERFAILDHFRAKHGYELGKKTAWFSGKNLISEKHLKKNICSHYDFLNKIKFYSTFHINQKNFDTYWKSLNKFQPEFIVGFPSSVYEICKIADKKGLKLKRKVKVFFPTAETVLPEHRKLIAKVMGCKTVDQYASSEGAPFILECAAGSLHIHPLTGIFEVVDENLKPSLEGEMLVTSFTTHGTPLIRYRIGDGIKLAPSNIKCDCGSSFPLVERIDGRTTDYVLSPTHGKVNLGNISNSTKNIEGIVKFQVIQSSLDKVKVLIVSNDSFTQAQSQKFKAALEERFGPKLLIEVELVEEITKEKSGKFRLVKNLLGSKNV</sequence>
<dbReference type="Proteomes" id="UP000829560">
    <property type="component" value="Chromosome"/>
</dbReference>
<dbReference type="Gene3D" id="3.40.50.12780">
    <property type="entry name" value="N-terminal domain of ligase-like"/>
    <property type="match status" value="1"/>
</dbReference>
<reference evidence="1" key="1">
    <citation type="submission" date="2024-03" db="EMBL/GenBank/DDBJ databases">
        <title>Psychrobacter raelis sp. nov. isolated from a dog with peritonitis.</title>
        <authorList>
            <person name="Schiavone A."/>
            <person name="Manzulli V."/>
            <person name="Camarda A."/>
            <person name="Cafiero M.A."/>
            <person name="Vasco I."/>
            <person name="Marino L."/>
            <person name="Pennuzzi G."/>
            <person name="Serrecchia L."/>
            <person name="Galante D."/>
            <person name="Pugliese N."/>
        </authorList>
    </citation>
    <scope>NUCLEOTIDE SEQUENCE</scope>
    <source>
        <strain evidence="1">PraFG1</strain>
    </source>
</reference>
<dbReference type="EMBL" id="CP093310">
    <property type="protein sequence ID" value="WXX24385.1"/>
    <property type="molecule type" value="Genomic_DNA"/>
</dbReference>
<dbReference type="InterPro" id="IPR042099">
    <property type="entry name" value="ANL_N_sf"/>
</dbReference>
<dbReference type="InterPro" id="IPR053158">
    <property type="entry name" value="CapK_Type1_Caps_Biosynth"/>
</dbReference>
<name>A0AAU6PVG1_9GAMM</name>
<accession>A0AAU6PVG1</accession>
<protein>
    <submittedName>
        <fullName evidence="1">Phenylacetate--CoA ligase family protein</fullName>
    </submittedName>
</protein>
<keyword evidence="1" id="KW-0436">Ligase</keyword>
<dbReference type="PANTHER" id="PTHR36932:SF1">
    <property type="entry name" value="CAPSULAR POLYSACCHARIDE BIOSYNTHESIS PROTEIN"/>
    <property type="match status" value="1"/>
</dbReference>
<gene>
    <name evidence="1" type="ORF">MN210_17640</name>
</gene>
<proteinExistence type="predicted"/>